<evidence type="ECO:0000313" key="2">
    <source>
        <dbReference type="Proteomes" id="UP000611640"/>
    </source>
</evidence>
<dbReference type="AlphaFoldDB" id="A0A7R7DUA3"/>
<reference evidence="1 2" key="1">
    <citation type="submission" date="2020-08" db="EMBL/GenBank/DDBJ databases">
        <title>Whole genome shotgun sequence of Actinocatenispora thailandica NBRC 105041.</title>
        <authorList>
            <person name="Komaki H."/>
            <person name="Tamura T."/>
        </authorList>
    </citation>
    <scope>NUCLEOTIDE SEQUENCE [LARGE SCALE GENOMIC DNA]</scope>
    <source>
        <strain evidence="1 2">NBRC 105041</strain>
    </source>
</reference>
<sequence>MSSGKPCVATEGEAVPAERPVEERIAEVLRVAPPAPRQFALLFDPEEDEYAEFLAAARPAGPVLWWGVQLPDRVLLYRTDRAGRLDTARHASAEAALDRWSMLCPLRLAWL</sequence>
<evidence type="ECO:0000313" key="1">
    <source>
        <dbReference type="EMBL" id="BCJ37980.1"/>
    </source>
</evidence>
<dbReference type="KEGG" id="atl:Athai_54830"/>
<accession>A0A7R7DUA3</accession>
<name>A0A7R7DUA3_9ACTN</name>
<protein>
    <submittedName>
        <fullName evidence="1">Uncharacterized protein</fullName>
    </submittedName>
</protein>
<gene>
    <name evidence="1" type="ORF">Athai_54830</name>
</gene>
<dbReference type="EMBL" id="AP023355">
    <property type="protein sequence ID" value="BCJ37980.1"/>
    <property type="molecule type" value="Genomic_DNA"/>
</dbReference>
<organism evidence="1 2">
    <name type="scientific">Actinocatenispora thailandica</name>
    <dbReference type="NCBI Taxonomy" id="227318"/>
    <lineage>
        <taxon>Bacteria</taxon>
        <taxon>Bacillati</taxon>
        <taxon>Actinomycetota</taxon>
        <taxon>Actinomycetes</taxon>
        <taxon>Micromonosporales</taxon>
        <taxon>Micromonosporaceae</taxon>
        <taxon>Actinocatenispora</taxon>
    </lineage>
</organism>
<proteinExistence type="predicted"/>
<dbReference type="Proteomes" id="UP000611640">
    <property type="component" value="Chromosome"/>
</dbReference>
<keyword evidence="2" id="KW-1185">Reference proteome</keyword>